<keyword evidence="4" id="KW-1185">Reference proteome</keyword>
<evidence type="ECO:0000256" key="1">
    <source>
        <dbReference type="SAM" id="SignalP"/>
    </source>
</evidence>
<dbReference type="EMBL" id="QNUL01000023">
    <property type="protein sequence ID" value="REA58067.1"/>
    <property type="molecule type" value="Genomic_DNA"/>
</dbReference>
<dbReference type="InterPro" id="IPR013783">
    <property type="entry name" value="Ig-like_fold"/>
</dbReference>
<evidence type="ECO:0000313" key="3">
    <source>
        <dbReference type="EMBL" id="REA58067.1"/>
    </source>
</evidence>
<feature type="chain" id="PRO_5017702676" description="Secretion system C-terminal sorting domain-containing protein" evidence="1">
    <location>
        <begin position="25"/>
        <end position="363"/>
    </location>
</feature>
<dbReference type="AlphaFoldDB" id="A0A3D8Y975"/>
<dbReference type="Proteomes" id="UP000256373">
    <property type="component" value="Unassembled WGS sequence"/>
</dbReference>
<gene>
    <name evidence="3" type="ORF">DSL64_22035</name>
</gene>
<keyword evidence="1" id="KW-0732">Signal</keyword>
<name>A0A3D8Y975_9BACT</name>
<comment type="caution">
    <text evidence="3">The sequence shown here is derived from an EMBL/GenBank/DDBJ whole genome shotgun (WGS) entry which is preliminary data.</text>
</comment>
<accession>A0A3D8Y975</accession>
<protein>
    <recommendedName>
        <fullName evidence="2">Secretion system C-terminal sorting domain-containing protein</fullName>
    </recommendedName>
</protein>
<dbReference type="Gene3D" id="2.60.40.10">
    <property type="entry name" value="Immunoglobulins"/>
    <property type="match status" value="1"/>
</dbReference>
<reference evidence="3 4" key="1">
    <citation type="submission" date="2018-07" db="EMBL/GenBank/DDBJ databases">
        <title>Dyadobacter roseus sp. nov., isolated from rose rhizosphere soil.</title>
        <authorList>
            <person name="Chen L."/>
        </authorList>
    </citation>
    <scope>NUCLEOTIDE SEQUENCE [LARGE SCALE GENOMIC DNA]</scope>
    <source>
        <strain evidence="3 4">RS19</strain>
    </source>
</reference>
<dbReference type="OrthoDB" id="925894at2"/>
<organism evidence="3 4">
    <name type="scientific">Dyadobacter luteus</name>
    <dbReference type="NCBI Taxonomy" id="2259619"/>
    <lineage>
        <taxon>Bacteria</taxon>
        <taxon>Pseudomonadati</taxon>
        <taxon>Bacteroidota</taxon>
        <taxon>Cytophagia</taxon>
        <taxon>Cytophagales</taxon>
        <taxon>Spirosomataceae</taxon>
        <taxon>Dyadobacter</taxon>
    </lineage>
</organism>
<feature type="domain" description="Secretion system C-terminal sorting" evidence="2">
    <location>
        <begin position="290"/>
        <end position="360"/>
    </location>
</feature>
<dbReference type="InterPro" id="IPR026444">
    <property type="entry name" value="Secre_tail"/>
</dbReference>
<sequence>MKKLLRNFYLTCLATVAMVGVSTAQERLTAIEYRNITIAPDGRSFSMDVWARSVEPAYTTAAAPWETFEIKIDLTLVGGATEVGNPTVTSNGISTSPVVTNNVLGGTGPRLAFSLTRGTGANLTAAAQRLVSVSVPVLNGIVTSASVAATRPSPESPLSRETYWTSSVNPSVFRSLIIPVDTPLPVKLSSFRATKEGSTLAQLNWTTTEEVNSSRFDIERSADSKNWQIIGSVASNGNSTATNSYNFTDVTPLSGINYYRLKMVDLDETFANSSIQTVSFGDFSDRAVSVYPNPVSDVLYLNDANLVSVKQIALVTTDGVTAFQANSINSDGISVKNLSGGLYVVKLTHHDGSSTNHRVLITR</sequence>
<proteinExistence type="predicted"/>
<dbReference type="NCBIfam" id="TIGR04183">
    <property type="entry name" value="Por_Secre_tail"/>
    <property type="match status" value="1"/>
</dbReference>
<feature type="signal peptide" evidence="1">
    <location>
        <begin position="1"/>
        <end position="24"/>
    </location>
</feature>
<evidence type="ECO:0000259" key="2">
    <source>
        <dbReference type="Pfam" id="PF18962"/>
    </source>
</evidence>
<dbReference type="RefSeq" id="WP_115833106.1">
    <property type="nucleotide sequence ID" value="NZ_QNUL01000023.1"/>
</dbReference>
<dbReference type="Pfam" id="PF18962">
    <property type="entry name" value="Por_Secre_tail"/>
    <property type="match status" value="1"/>
</dbReference>
<evidence type="ECO:0000313" key="4">
    <source>
        <dbReference type="Proteomes" id="UP000256373"/>
    </source>
</evidence>